<dbReference type="GO" id="GO:0016592">
    <property type="term" value="C:mediator complex"/>
    <property type="evidence" value="ECO:0007669"/>
    <property type="project" value="InterPro"/>
</dbReference>
<dbReference type="Gene3D" id="6.10.250.2610">
    <property type="match status" value="1"/>
</dbReference>
<evidence type="ECO:0000256" key="6">
    <source>
        <dbReference type="ARBA" id="ARBA00023163"/>
    </source>
</evidence>
<comment type="similarity">
    <text evidence="2 9">Belongs to the Mediator complex subunit 8 family.</text>
</comment>
<comment type="subcellular location">
    <subcellularLocation>
        <location evidence="1 9">Nucleus</location>
    </subcellularLocation>
</comment>
<evidence type="ECO:0000256" key="3">
    <source>
        <dbReference type="ARBA" id="ARBA00020637"/>
    </source>
</evidence>
<comment type="subunit">
    <text evidence="9">Component of the Mediator complex.</text>
</comment>
<dbReference type="GO" id="GO:0003712">
    <property type="term" value="F:transcription coregulator activity"/>
    <property type="evidence" value="ECO:0007669"/>
    <property type="project" value="InterPro"/>
</dbReference>
<protein>
    <recommendedName>
        <fullName evidence="3 9">Mediator of RNA polymerase II transcription subunit 8</fullName>
    </recommendedName>
    <alternativeName>
        <fullName evidence="8 9">Mediator complex subunit 8</fullName>
    </alternativeName>
</protein>
<dbReference type="GO" id="GO:0000978">
    <property type="term" value="F:RNA polymerase II cis-regulatory region sequence-specific DNA binding"/>
    <property type="evidence" value="ECO:0007669"/>
    <property type="project" value="TreeGrafter"/>
</dbReference>
<feature type="non-terminal residue" evidence="11">
    <location>
        <position position="1"/>
    </location>
</feature>
<evidence type="ECO:0000256" key="4">
    <source>
        <dbReference type="ARBA" id="ARBA00023015"/>
    </source>
</evidence>
<keyword evidence="6 9" id="KW-0804">Transcription</keyword>
<evidence type="ECO:0000256" key="2">
    <source>
        <dbReference type="ARBA" id="ARBA00005716"/>
    </source>
</evidence>
<proteinExistence type="inferred from homology"/>
<evidence type="ECO:0000256" key="9">
    <source>
        <dbReference type="RuleBase" id="RU364144"/>
    </source>
</evidence>
<evidence type="ECO:0000256" key="7">
    <source>
        <dbReference type="ARBA" id="ARBA00023242"/>
    </source>
</evidence>
<dbReference type="GO" id="GO:0070847">
    <property type="term" value="C:core mediator complex"/>
    <property type="evidence" value="ECO:0007669"/>
    <property type="project" value="TreeGrafter"/>
</dbReference>
<gene>
    <name evidence="9" type="primary">MED8</name>
    <name evidence="11" type="ORF">B7463_g10746</name>
</gene>
<organism evidence="11 12">
    <name type="scientific">Scytalidium lignicola</name>
    <name type="common">Hyphomycete</name>
    <dbReference type="NCBI Taxonomy" id="5539"/>
    <lineage>
        <taxon>Eukaryota</taxon>
        <taxon>Fungi</taxon>
        <taxon>Dikarya</taxon>
        <taxon>Ascomycota</taxon>
        <taxon>Pezizomycotina</taxon>
        <taxon>Leotiomycetes</taxon>
        <taxon>Leotiomycetes incertae sedis</taxon>
        <taxon>Scytalidium</taxon>
    </lineage>
</organism>
<dbReference type="AlphaFoldDB" id="A0A3E2GWT6"/>
<dbReference type="Pfam" id="PF10232">
    <property type="entry name" value="Med8"/>
    <property type="match status" value="1"/>
</dbReference>
<feature type="compositionally biased region" description="Acidic residues" evidence="10">
    <location>
        <begin position="174"/>
        <end position="187"/>
    </location>
</feature>
<reference evidence="11 12" key="1">
    <citation type="submission" date="2018-05" db="EMBL/GenBank/DDBJ databases">
        <title>Draft genome sequence of Scytalidium lignicola DSM 105466, a ubiquitous saprotrophic fungus.</title>
        <authorList>
            <person name="Buettner E."/>
            <person name="Gebauer A.M."/>
            <person name="Hofrichter M."/>
            <person name="Liers C."/>
            <person name="Kellner H."/>
        </authorList>
    </citation>
    <scope>NUCLEOTIDE SEQUENCE [LARGE SCALE GENOMIC DNA]</scope>
    <source>
        <strain evidence="11 12">DSM 105466</strain>
    </source>
</reference>
<name>A0A3E2GWT6_SCYLI</name>
<keyword evidence="5 9" id="KW-0010">Activator</keyword>
<dbReference type="GO" id="GO:0006357">
    <property type="term" value="P:regulation of transcription by RNA polymerase II"/>
    <property type="evidence" value="ECO:0007669"/>
    <property type="project" value="InterPro"/>
</dbReference>
<dbReference type="OrthoDB" id="5329317at2759"/>
<dbReference type="OMA" id="WAPIEAN"/>
<keyword evidence="4 9" id="KW-0805">Transcription regulation</keyword>
<dbReference type="PANTHER" id="PTHR13074:SF9">
    <property type="entry name" value="MEDIATOR OF RNA POLYMERASE II TRANSCRIPTION SUBUNIT 8"/>
    <property type="match status" value="1"/>
</dbReference>
<evidence type="ECO:0000313" key="11">
    <source>
        <dbReference type="EMBL" id="RFU25580.1"/>
    </source>
</evidence>
<comment type="function">
    <text evidence="9">Component of the Mediator complex, a coactivator involved in the regulated transcription of nearly all RNA polymerase II-dependent genes. Mediator functions as a bridge to convey information from gene-specific regulatory proteins to the basal RNA polymerase II transcription machinery. Mediator is recruited to promoters by direct interactions with regulatory proteins and serves as a scaffold for the assembly of a functional preinitiation complex with RNA polymerase II and the general transcription factors.</text>
</comment>
<sequence>MQTALRQEDIKALEQTRQRLFQLTNSIDSLRTKVLRTAPLPEWSSLQTSASILAGNVKTLIDHLSAHSDLFYHTVVYPQTNYPGRTQEGLLGQLLRKKLEPQVESWVDEGRAISVERENSATEDLDELWKWAGDWIGTRVAKYAMEENDDMYTMEEREMGTENVNTGLKRKFDEDESDEDEDEDMDGGEGTLGVTAARRTSMGQMEYEMSGVSKLRAGNAKAKSVEEILKFATSGFDLDDAGKR</sequence>
<dbReference type="PANTHER" id="PTHR13074">
    <property type="entry name" value="MEDIATOR OF RNA POLYMERASE II TRANSCRIPTION SUBUNIT 8"/>
    <property type="match status" value="1"/>
</dbReference>
<keyword evidence="12" id="KW-1185">Reference proteome</keyword>
<dbReference type="EMBL" id="NCSJ02000322">
    <property type="protein sequence ID" value="RFU25580.1"/>
    <property type="molecule type" value="Genomic_DNA"/>
</dbReference>
<comment type="caution">
    <text evidence="11">The sequence shown here is derived from an EMBL/GenBank/DDBJ whole genome shotgun (WGS) entry which is preliminary data.</text>
</comment>
<feature type="region of interest" description="Disordered" evidence="10">
    <location>
        <begin position="164"/>
        <end position="195"/>
    </location>
</feature>
<dbReference type="Proteomes" id="UP000258309">
    <property type="component" value="Unassembled WGS sequence"/>
</dbReference>
<keyword evidence="7 9" id="KW-0539">Nucleus</keyword>
<accession>A0A3E2GWT6</accession>
<evidence type="ECO:0000313" key="12">
    <source>
        <dbReference type="Proteomes" id="UP000258309"/>
    </source>
</evidence>
<evidence type="ECO:0000256" key="10">
    <source>
        <dbReference type="SAM" id="MobiDB-lite"/>
    </source>
</evidence>
<evidence type="ECO:0000256" key="8">
    <source>
        <dbReference type="ARBA" id="ARBA00031261"/>
    </source>
</evidence>
<evidence type="ECO:0000256" key="5">
    <source>
        <dbReference type="ARBA" id="ARBA00023159"/>
    </source>
</evidence>
<evidence type="ECO:0000256" key="1">
    <source>
        <dbReference type="ARBA" id="ARBA00004123"/>
    </source>
</evidence>
<dbReference type="InterPro" id="IPR019364">
    <property type="entry name" value="Mediatior_Med8_fun/met"/>
</dbReference>
<feature type="non-terminal residue" evidence="11">
    <location>
        <position position="244"/>
    </location>
</feature>
<dbReference type="Gene3D" id="1.20.58.1710">
    <property type="match status" value="1"/>
</dbReference>